<feature type="compositionally biased region" description="Basic and acidic residues" evidence="1">
    <location>
        <begin position="19"/>
        <end position="32"/>
    </location>
</feature>
<comment type="caution">
    <text evidence="2">The sequence shown here is derived from an EMBL/GenBank/DDBJ whole genome shotgun (WGS) entry which is preliminary data.</text>
</comment>
<dbReference type="EMBL" id="MRCU01000010">
    <property type="protein sequence ID" value="RKK10620.1"/>
    <property type="molecule type" value="Genomic_DNA"/>
</dbReference>
<proteinExistence type="predicted"/>
<evidence type="ECO:0000256" key="1">
    <source>
        <dbReference type="SAM" id="MobiDB-lite"/>
    </source>
</evidence>
<sequence>MLVSQRTLERFSEPQYVRQVDRQIERQPERQYEQQPGRQPERPIEPQPARLTERQAGWTTARQPERHPDYQPEKAPDRPNAQFHDVIAAKAPERTVVVAPIQIAERPREMSHRQAYGSPHGPPSRTETASRSGYAPEQMIDPVDSPLPTPIYPQHRPLETPRSVLPSGVLRRSPHEILHPSTELDGPARDYPGSDPAHTSREPEQIHTPQEYRIAAGFTPVNVRRRPPSSERGRPTPPSLSLDPSSRPPESPSAQ</sequence>
<gene>
    <name evidence="2" type="ORF">BFJ65_g14615</name>
</gene>
<protein>
    <submittedName>
        <fullName evidence="2">Uncharacterized protein</fullName>
    </submittedName>
</protein>
<feature type="compositionally biased region" description="Pro residues" evidence="1">
    <location>
        <begin position="246"/>
        <end position="255"/>
    </location>
</feature>
<dbReference type="Proteomes" id="UP000270866">
    <property type="component" value="Unassembled WGS sequence"/>
</dbReference>
<feature type="compositionally biased region" description="Basic and acidic residues" evidence="1">
    <location>
        <begin position="63"/>
        <end position="77"/>
    </location>
</feature>
<feature type="region of interest" description="Disordered" evidence="1">
    <location>
        <begin position="19"/>
        <end position="89"/>
    </location>
</feature>
<organism evidence="2 3">
    <name type="scientific">Fusarium oxysporum f. sp. cepae</name>
    <dbReference type="NCBI Taxonomy" id="396571"/>
    <lineage>
        <taxon>Eukaryota</taxon>
        <taxon>Fungi</taxon>
        <taxon>Dikarya</taxon>
        <taxon>Ascomycota</taxon>
        <taxon>Pezizomycotina</taxon>
        <taxon>Sordariomycetes</taxon>
        <taxon>Hypocreomycetidae</taxon>
        <taxon>Hypocreales</taxon>
        <taxon>Nectriaceae</taxon>
        <taxon>Fusarium</taxon>
        <taxon>Fusarium oxysporum species complex</taxon>
    </lineage>
</organism>
<accession>A0A3L6N212</accession>
<evidence type="ECO:0000313" key="2">
    <source>
        <dbReference type="EMBL" id="RKK10620.1"/>
    </source>
</evidence>
<dbReference type="AlphaFoldDB" id="A0A3L6N212"/>
<evidence type="ECO:0000313" key="3">
    <source>
        <dbReference type="Proteomes" id="UP000270866"/>
    </source>
</evidence>
<reference evidence="2 3" key="1">
    <citation type="journal article" date="2018" name="Sci. Rep.">
        <title>Characterisation of pathogen-specific regions and novel effector candidates in Fusarium oxysporum f. sp. cepae.</title>
        <authorList>
            <person name="Armitage A.D."/>
            <person name="Taylor A."/>
            <person name="Sobczyk M.K."/>
            <person name="Baxter L."/>
            <person name="Greenfield B.P."/>
            <person name="Bates H.J."/>
            <person name="Wilson F."/>
            <person name="Jackson A.C."/>
            <person name="Ott S."/>
            <person name="Harrison R.J."/>
            <person name="Clarkson J.P."/>
        </authorList>
    </citation>
    <scope>NUCLEOTIDE SEQUENCE [LARGE SCALE GENOMIC DNA]</scope>
    <source>
        <strain evidence="2 3">FoC_Fus2</strain>
    </source>
</reference>
<feature type="region of interest" description="Disordered" evidence="1">
    <location>
        <begin position="103"/>
        <end position="255"/>
    </location>
</feature>
<name>A0A3L6N212_FUSOX</name>